<keyword evidence="1" id="KW-0812">Transmembrane</keyword>
<dbReference type="EMBL" id="LXEV01000028">
    <property type="protein sequence ID" value="OAT46039.1"/>
    <property type="molecule type" value="Genomic_DNA"/>
</dbReference>
<dbReference type="Gene3D" id="3.40.630.30">
    <property type="match status" value="1"/>
</dbReference>
<dbReference type="InterPro" id="IPR000182">
    <property type="entry name" value="GNAT_dom"/>
</dbReference>
<dbReference type="Pfam" id="PF00583">
    <property type="entry name" value="Acetyltransf_1"/>
    <property type="match status" value="1"/>
</dbReference>
<feature type="domain" description="N-acetyltransferase" evidence="2">
    <location>
        <begin position="1"/>
        <end position="137"/>
    </location>
</feature>
<evidence type="ECO:0000256" key="1">
    <source>
        <dbReference type="SAM" id="Phobius"/>
    </source>
</evidence>
<comment type="caution">
    <text evidence="3">The sequence shown here is derived from an EMBL/GenBank/DDBJ whole genome shotgun (WGS) entry which is preliminary data.</text>
</comment>
<keyword evidence="3" id="KW-0808">Transferase</keyword>
<evidence type="ECO:0000259" key="2">
    <source>
        <dbReference type="PROSITE" id="PS51186"/>
    </source>
</evidence>
<evidence type="ECO:0000313" key="4">
    <source>
        <dbReference type="Proteomes" id="UP000078250"/>
    </source>
</evidence>
<keyword evidence="1" id="KW-0472">Membrane</keyword>
<dbReference type="AlphaFoldDB" id="A0AAJ3HR87"/>
<dbReference type="GO" id="GO:0016747">
    <property type="term" value="F:acyltransferase activity, transferring groups other than amino-acyl groups"/>
    <property type="evidence" value="ECO:0007669"/>
    <property type="project" value="InterPro"/>
</dbReference>
<accession>A0AAJ3HR87</accession>
<dbReference type="SUPFAM" id="SSF55729">
    <property type="entry name" value="Acyl-CoA N-acyltransferases (Nat)"/>
    <property type="match status" value="1"/>
</dbReference>
<keyword evidence="1" id="KW-1133">Transmembrane helix</keyword>
<name>A0AAJ3HR87_PROHU</name>
<keyword evidence="4" id="KW-1185">Reference proteome</keyword>
<organism evidence="3 4">
    <name type="scientific">Proteus hauseri ATCC 700826</name>
    <dbReference type="NCBI Taxonomy" id="1354271"/>
    <lineage>
        <taxon>Bacteria</taxon>
        <taxon>Pseudomonadati</taxon>
        <taxon>Pseudomonadota</taxon>
        <taxon>Gammaproteobacteria</taxon>
        <taxon>Enterobacterales</taxon>
        <taxon>Morganellaceae</taxon>
        <taxon>Proteus</taxon>
    </lineage>
</organism>
<dbReference type="CDD" id="cd04301">
    <property type="entry name" value="NAT_SF"/>
    <property type="match status" value="1"/>
</dbReference>
<dbReference type="RefSeq" id="WP_064720433.1">
    <property type="nucleotide sequence ID" value="NZ_LXEV01000028.1"/>
</dbReference>
<keyword evidence="3" id="KW-0012">Acyltransferase</keyword>
<protein>
    <submittedName>
        <fullName evidence="3">GNAT family acetyltransferase</fullName>
        <ecNumber evidence="3">2.3.1.-</ecNumber>
    </submittedName>
</protein>
<gene>
    <name evidence="3" type="ORF">M997_2490</name>
</gene>
<dbReference type="EC" id="2.3.1.-" evidence="3"/>
<reference evidence="3 4" key="1">
    <citation type="submission" date="2016-04" db="EMBL/GenBank/DDBJ databases">
        <title>ATOL: Assembling a taxonomically balanced genome-scale reconstruction of the evolutionary history of the Enterobacteriaceae.</title>
        <authorList>
            <person name="Plunkett G.III."/>
            <person name="Neeno-Eckwall E.C."/>
            <person name="Glasner J.D."/>
            <person name="Perna N.T."/>
        </authorList>
    </citation>
    <scope>NUCLEOTIDE SEQUENCE [LARGE SCALE GENOMIC DNA]</scope>
    <source>
        <strain evidence="3 4">ATCC 700826</strain>
    </source>
</reference>
<dbReference type="Proteomes" id="UP000078250">
    <property type="component" value="Unassembled WGS sequence"/>
</dbReference>
<feature type="transmembrane region" description="Helical" evidence="1">
    <location>
        <begin position="40"/>
        <end position="60"/>
    </location>
</feature>
<dbReference type="InterPro" id="IPR016181">
    <property type="entry name" value="Acyl_CoA_acyltransferase"/>
</dbReference>
<sequence length="141" mass="16261">MKIRLATLSELHLISQIDTYAQIHSSRIDEIKTWINENSLYLVVVDTVIVAYGVFHYRFFQCGFIELIMVDENYRSQGLATKLITYFKASSKTAKIFTSTNQSNLKMKTILSRSGFVESGCVDNLDEDDTELIYYFNTLNM</sequence>
<proteinExistence type="predicted"/>
<dbReference type="PROSITE" id="PS51186">
    <property type="entry name" value="GNAT"/>
    <property type="match status" value="1"/>
</dbReference>
<evidence type="ECO:0000313" key="3">
    <source>
        <dbReference type="EMBL" id="OAT46039.1"/>
    </source>
</evidence>